<evidence type="ECO:0000313" key="3">
    <source>
        <dbReference type="EMBL" id="GLD31238.1"/>
    </source>
</evidence>
<dbReference type="EMBL" id="BRZI01000022">
    <property type="protein sequence ID" value="GLD31238.1"/>
    <property type="molecule type" value="Genomic_DNA"/>
</dbReference>
<evidence type="ECO:0000256" key="1">
    <source>
        <dbReference type="SAM" id="SignalP"/>
    </source>
</evidence>
<proteinExistence type="predicted"/>
<dbReference type="InterPro" id="IPR038378">
    <property type="entry name" value="MHB_sf"/>
</dbReference>
<dbReference type="AlphaFoldDB" id="A0A9P3Q9I0"/>
<comment type="caution">
    <text evidence="3">The sequence shown here is derived from an EMBL/GenBank/DDBJ whole genome shotgun (WGS) entry which is preliminary data.</text>
</comment>
<dbReference type="Proteomes" id="UP001165663">
    <property type="component" value="Unassembled WGS sequence"/>
</dbReference>
<reference evidence="3" key="1">
    <citation type="submission" date="2022-08" db="EMBL/GenBank/DDBJ databases">
        <title>Mycobacterium kiyosense sp. nov., scotochromogenic slow-glowing species isolated from respiratory specimens.</title>
        <authorList>
            <person name="Fukano H."/>
            <person name="Kazumi Y."/>
            <person name="Sakagami N."/>
            <person name="Ato M."/>
            <person name="Mitarai S."/>
            <person name="Hoshino Y."/>
        </authorList>
    </citation>
    <scope>NUCLEOTIDE SEQUENCE</scope>
    <source>
        <strain evidence="3">1413</strain>
        <strain evidence="2">SRL2020-028</strain>
    </source>
</reference>
<dbReference type="Gene3D" id="1.20.20.20">
    <property type="entry name" value="Haemophore, haem-binding domain"/>
    <property type="match status" value="1"/>
</dbReference>
<dbReference type="EMBL" id="BRXE01000037">
    <property type="protein sequence ID" value="GLB83947.1"/>
    <property type="molecule type" value="Genomic_DNA"/>
</dbReference>
<dbReference type="GeneID" id="83630607"/>
<evidence type="ECO:0000313" key="2">
    <source>
        <dbReference type="EMBL" id="GLB83947.1"/>
    </source>
</evidence>
<dbReference type="Proteomes" id="UP001064782">
    <property type="component" value="Unassembled WGS sequence"/>
</dbReference>
<keyword evidence="4" id="KW-1185">Reference proteome</keyword>
<evidence type="ECO:0000313" key="4">
    <source>
        <dbReference type="Proteomes" id="UP001064782"/>
    </source>
</evidence>
<accession>A0A9P3Q9I0</accession>
<dbReference type="RefSeq" id="WP_236978383.1">
    <property type="nucleotide sequence ID" value="NZ_BRXE01000037.1"/>
</dbReference>
<feature type="signal peptide" evidence="1">
    <location>
        <begin position="1"/>
        <end position="21"/>
    </location>
</feature>
<protein>
    <recommendedName>
        <fullName evidence="5">Haemophore haem-binding domain-containing protein</fullName>
    </recommendedName>
</protein>
<keyword evidence="1" id="KW-0732">Signal</keyword>
<gene>
    <name evidence="3" type="ORF">Mkiyose1413_31210</name>
    <name evidence="2" type="ORF">SRL2020028_32030</name>
</gene>
<name>A0A9P3Q9I0_9MYCO</name>
<organism evidence="3 4">
    <name type="scientific">Mycobacterium kiyosense</name>
    <dbReference type="NCBI Taxonomy" id="2871094"/>
    <lineage>
        <taxon>Bacteria</taxon>
        <taxon>Bacillati</taxon>
        <taxon>Actinomycetota</taxon>
        <taxon>Actinomycetes</taxon>
        <taxon>Mycobacteriales</taxon>
        <taxon>Mycobacteriaceae</taxon>
        <taxon>Mycobacterium</taxon>
    </lineage>
</organism>
<evidence type="ECO:0008006" key="5">
    <source>
        <dbReference type="Google" id="ProtNLM"/>
    </source>
</evidence>
<feature type="chain" id="PRO_5040508539" description="Haemophore haem-binding domain-containing protein" evidence="1">
    <location>
        <begin position="22"/>
        <end position="90"/>
    </location>
</feature>
<sequence length="90" mass="9232">MIKIPSIAALLAGVAATAVIAAPVSNAAPPCTTVGQTAIQEAMAYLDRHPDVKATITARAANNGLSVVDFLNQHPDVRHTLVDGANTCMP</sequence>